<evidence type="ECO:0000313" key="3">
    <source>
        <dbReference type="Proteomes" id="UP000233524"/>
    </source>
</evidence>
<dbReference type="VEuPathDB" id="FungiDB:jhhlp_008499"/>
<organism evidence="2 3">
    <name type="scientific">Lomentospora prolificans</name>
    <dbReference type="NCBI Taxonomy" id="41688"/>
    <lineage>
        <taxon>Eukaryota</taxon>
        <taxon>Fungi</taxon>
        <taxon>Dikarya</taxon>
        <taxon>Ascomycota</taxon>
        <taxon>Pezizomycotina</taxon>
        <taxon>Sordariomycetes</taxon>
        <taxon>Hypocreomycetidae</taxon>
        <taxon>Microascales</taxon>
        <taxon>Microascaceae</taxon>
        <taxon>Lomentospora</taxon>
    </lineage>
</organism>
<reference evidence="2 3" key="1">
    <citation type="journal article" date="2017" name="G3 (Bethesda)">
        <title>First Draft Genome Sequence of the Pathogenic Fungus Lomentospora prolificans (Formerly Scedosporium prolificans).</title>
        <authorList>
            <person name="Luo R."/>
            <person name="Zimin A."/>
            <person name="Workman R."/>
            <person name="Fan Y."/>
            <person name="Pertea G."/>
            <person name="Grossman N."/>
            <person name="Wear M.P."/>
            <person name="Jia B."/>
            <person name="Miller H."/>
            <person name="Casadevall A."/>
            <person name="Timp W."/>
            <person name="Zhang S.X."/>
            <person name="Salzberg S.L."/>
        </authorList>
    </citation>
    <scope>NUCLEOTIDE SEQUENCE [LARGE SCALE GENOMIC DNA]</scope>
    <source>
        <strain evidence="2 3">JHH-5317</strain>
    </source>
</reference>
<dbReference type="InterPro" id="IPR029063">
    <property type="entry name" value="SAM-dependent_MTases_sf"/>
</dbReference>
<feature type="region of interest" description="Disordered" evidence="1">
    <location>
        <begin position="1"/>
        <end position="64"/>
    </location>
</feature>
<evidence type="ECO:0008006" key="4">
    <source>
        <dbReference type="Google" id="ProtNLM"/>
    </source>
</evidence>
<dbReference type="EMBL" id="NLAX01001623">
    <property type="protein sequence ID" value="PKS05132.1"/>
    <property type="molecule type" value="Genomic_DNA"/>
</dbReference>
<dbReference type="Proteomes" id="UP000233524">
    <property type="component" value="Unassembled WGS sequence"/>
</dbReference>
<name>A0A2N3MY83_9PEZI</name>
<dbReference type="STRING" id="41688.A0A2N3MY83"/>
<comment type="caution">
    <text evidence="2">The sequence shown here is derived from an EMBL/GenBank/DDBJ whole genome shotgun (WGS) entry which is preliminary data.</text>
</comment>
<protein>
    <recommendedName>
        <fullName evidence="4">Methyltransferase domain-containing protein</fullName>
    </recommendedName>
</protein>
<accession>A0A2N3MY83</accession>
<dbReference type="SUPFAM" id="SSF53335">
    <property type="entry name" value="S-adenosyl-L-methionine-dependent methyltransferases"/>
    <property type="match status" value="1"/>
</dbReference>
<proteinExistence type="predicted"/>
<dbReference type="InParanoid" id="A0A2N3MY83"/>
<dbReference type="OrthoDB" id="2013972at2759"/>
<evidence type="ECO:0000313" key="2">
    <source>
        <dbReference type="EMBL" id="PKS05132.1"/>
    </source>
</evidence>
<feature type="compositionally biased region" description="Low complexity" evidence="1">
    <location>
        <begin position="12"/>
        <end position="32"/>
    </location>
</feature>
<feature type="compositionally biased region" description="Acidic residues" evidence="1">
    <location>
        <begin position="37"/>
        <end position="51"/>
    </location>
</feature>
<keyword evidence="3" id="KW-1185">Reference proteome</keyword>
<dbReference type="Gene3D" id="3.40.50.150">
    <property type="entry name" value="Vaccinia Virus protein VP39"/>
    <property type="match status" value="1"/>
</dbReference>
<gene>
    <name evidence="2" type="ORF">jhhlp_008499</name>
</gene>
<sequence>MGDPAIVGGTTSARSPKSPKTASSPAAASPATGEDLLVADENADEDLEDGDSTYGADGGSDTTSLKSSILKYRMENGRTYHAYKDGYVQHNIFLLSFGGLHVAKLDKEPQRVLDAGCGTGIWSVEFGHWCRSEPYSAILVRSAAKV</sequence>
<evidence type="ECO:0000256" key="1">
    <source>
        <dbReference type="SAM" id="MobiDB-lite"/>
    </source>
</evidence>
<dbReference type="AlphaFoldDB" id="A0A2N3MY83"/>